<dbReference type="InterPro" id="IPR036135">
    <property type="entry name" value="MoeA_linker/N_sf"/>
</dbReference>
<name>A0ABW9KND1_9BACT</name>
<dbReference type="NCBIfam" id="NF045515">
    <property type="entry name" value="Glp_gephyrin"/>
    <property type="match status" value="1"/>
</dbReference>
<evidence type="ECO:0000256" key="1">
    <source>
        <dbReference type="ARBA" id="ARBA00002901"/>
    </source>
</evidence>
<evidence type="ECO:0000259" key="7">
    <source>
        <dbReference type="SMART" id="SM00852"/>
    </source>
</evidence>
<comment type="cofactor">
    <cofactor evidence="6">
        <name>Mg(2+)</name>
        <dbReference type="ChEBI" id="CHEBI:18420"/>
    </cofactor>
</comment>
<dbReference type="InterPro" id="IPR036688">
    <property type="entry name" value="MoeA_C_domain_IV_sf"/>
</dbReference>
<dbReference type="SUPFAM" id="SSF63882">
    <property type="entry name" value="MoeA N-terminal region -like"/>
    <property type="match status" value="1"/>
</dbReference>
<dbReference type="InterPro" id="IPR001453">
    <property type="entry name" value="MoaB/Mog_dom"/>
</dbReference>
<evidence type="ECO:0000256" key="5">
    <source>
        <dbReference type="ARBA" id="ARBA00047317"/>
    </source>
</evidence>
<proteinExistence type="inferred from homology"/>
<dbReference type="InterPro" id="IPR038987">
    <property type="entry name" value="MoeA-like"/>
</dbReference>
<comment type="caution">
    <text evidence="8">The sequence shown here is derived from an EMBL/GenBank/DDBJ whole genome shotgun (WGS) entry which is preliminary data.</text>
</comment>
<dbReference type="Proteomes" id="UP001634747">
    <property type="component" value="Unassembled WGS sequence"/>
</dbReference>
<keyword evidence="6" id="KW-0500">Molybdenum</keyword>
<dbReference type="Pfam" id="PF03453">
    <property type="entry name" value="MoeA_N"/>
    <property type="match status" value="1"/>
</dbReference>
<comment type="function">
    <text evidence="1 6">Catalyzes the insertion of molybdate into adenylated molybdopterin with the concomitant release of AMP.</text>
</comment>
<dbReference type="RefSeq" id="WP_263414531.1">
    <property type="nucleotide sequence ID" value="NZ_BAABBH010000001.1"/>
</dbReference>
<keyword evidence="6" id="KW-0460">Magnesium</keyword>
<comment type="pathway">
    <text evidence="2 6">Cofactor biosynthesis; molybdopterin biosynthesis.</text>
</comment>
<dbReference type="EC" id="2.10.1.1" evidence="6"/>
<keyword evidence="6" id="KW-0479">Metal-binding</keyword>
<evidence type="ECO:0000256" key="4">
    <source>
        <dbReference type="ARBA" id="ARBA00023150"/>
    </source>
</evidence>
<keyword evidence="6" id="KW-0808">Transferase</keyword>
<dbReference type="SUPFAM" id="SSF53218">
    <property type="entry name" value="Molybdenum cofactor biosynthesis proteins"/>
    <property type="match status" value="1"/>
</dbReference>
<dbReference type="Gene3D" id="2.170.190.11">
    <property type="entry name" value="Molybdopterin biosynthesis moea protein, domain 3"/>
    <property type="match status" value="1"/>
</dbReference>
<dbReference type="CDD" id="cd00887">
    <property type="entry name" value="MoeA"/>
    <property type="match status" value="1"/>
</dbReference>
<protein>
    <recommendedName>
        <fullName evidence="6">Molybdopterin molybdenumtransferase</fullName>
        <ecNumber evidence="6">2.10.1.1</ecNumber>
    </recommendedName>
</protein>
<organism evidence="8 9">
    <name type="scientific">Terriglobus aquaticus</name>
    <dbReference type="NCBI Taxonomy" id="940139"/>
    <lineage>
        <taxon>Bacteria</taxon>
        <taxon>Pseudomonadati</taxon>
        <taxon>Acidobacteriota</taxon>
        <taxon>Terriglobia</taxon>
        <taxon>Terriglobales</taxon>
        <taxon>Acidobacteriaceae</taxon>
        <taxon>Terriglobus</taxon>
    </lineage>
</organism>
<comment type="similarity">
    <text evidence="3 6">Belongs to the MoeA family.</text>
</comment>
<reference evidence="8 9" key="1">
    <citation type="submission" date="2024-12" db="EMBL/GenBank/DDBJ databases">
        <authorList>
            <person name="Lee Y."/>
        </authorList>
    </citation>
    <scope>NUCLEOTIDE SEQUENCE [LARGE SCALE GENOMIC DNA]</scope>
    <source>
        <strain evidence="8 9">03SUJ4</strain>
    </source>
</reference>
<gene>
    <name evidence="8" type="primary">glp</name>
    <name evidence="8" type="ORF">ACK2TP_16140</name>
</gene>
<comment type="catalytic activity">
    <reaction evidence="5">
        <text>adenylyl-molybdopterin + molybdate = Mo-molybdopterin + AMP + H(+)</text>
        <dbReference type="Rhea" id="RHEA:35047"/>
        <dbReference type="ChEBI" id="CHEBI:15378"/>
        <dbReference type="ChEBI" id="CHEBI:36264"/>
        <dbReference type="ChEBI" id="CHEBI:62727"/>
        <dbReference type="ChEBI" id="CHEBI:71302"/>
        <dbReference type="ChEBI" id="CHEBI:456215"/>
        <dbReference type="EC" id="2.10.1.1"/>
    </reaction>
</comment>
<dbReference type="Pfam" id="PF03454">
    <property type="entry name" value="MoeA_C"/>
    <property type="match status" value="1"/>
</dbReference>
<dbReference type="Gene3D" id="3.40.980.10">
    <property type="entry name" value="MoaB/Mog-like domain"/>
    <property type="match status" value="1"/>
</dbReference>
<dbReference type="InterPro" id="IPR036425">
    <property type="entry name" value="MoaB/Mog-like_dom_sf"/>
</dbReference>
<dbReference type="SUPFAM" id="SSF63867">
    <property type="entry name" value="MoeA C-terminal domain-like"/>
    <property type="match status" value="1"/>
</dbReference>
<feature type="domain" description="MoaB/Mog" evidence="7">
    <location>
        <begin position="190"/>
        <end position="340"/>
    </location>
</feature>
<dbReference type="SMART" id="SM00852">
    <property type="entry name" value="MoCF_biosynth"/>
    <property type="match status" value="1"/>
</dbReference>
<evidence type="ECO:0000313" key="8">
    <source>
        <dbReference type="EMBL" id="MFN2977301.1"/>
    </source>
</evidence>
<accession>A0ABW9KND1</accession>
<dbReference type="EMBL" id="JBJYXY010000001">
    <property type="protein sequence ID" value="MFN2977301.1"/>
    <property type="molecule type" value="Genomic_DNA"/>
</dbReference>
<dbReference type="Gene3D" id="2.40.340.10">
    <property type="entry name" value="MoeA, C-terminal, domain IV"/>
    <property type="match status" value="1"/>
</dbReference>
<keyword evidence="9" id="KW-1185">Reference proteome</keyword>
<dbReference type="InterPro" id="IPR005111">
    <property type="entry name" value="MoeA_C_domain_IV"/>
</dbReference>
<evidence type="ECO:0000256" key="3">
    <source>
        <dbReference type="ARBA" id="ARBA00010763"/>
    </source>
</evidence>
<sequence length="424" mass="44614">MQTPIPVPAAEILLSCAEALRMVQDTFASQPTPPNENIPLEQALGRVLAEAVHADRDQPPFPRSTRDGFAVRAADLESSRTLRIVGAIRAGEEWTGAPLQPGEALEIMTGAPAPAGADAVLMVEHAKRDGDILLPSRTLSPGENIVPQGAEARSGDILLRPGVRLGPAEIALAASVGRHHLSVYARPTVAILSTGDELVSVEQTPGPQQIRNSNAYALAALVRQNGGEPRLLPVAADTRESLERSIARAAGCDMLVLSGGVSAGKYDLVEPVLASRGAQFLFTGVRMQPGKPAVFGRMTDVENPPEPASATRTQWIFGLPGNPVSVQVTAMLFALPMLRALGGEVNPQPAFAAAQLTQPVQVSPGLTRFLPARLTAGLEGTVVEPTGWKGSGDLHSNARANCYLVVPPDAVQLDKGTHVQVLLR</sequence>
<dbReference type="PANTHER" id="PTHR10192:SF5">
    <property type="entry name" value="GEPHYRIN"/>
    <property type="match status" value="1"/>
</dbReference>
<dbReference type="PANTHER" id="PTHR10192">
    <property type="entry name" value="MOLYBDOPTERIN BIOSYNTHESIS PROTEIN"/>
    <property type="match status" value="1"/>
</dbReference>
<evidence type="ECO:0000313" key="9">
    <source>
        <dbReference type="Proteomes" id="UP001634747"/>
    </source>
</evidence>
<evidence type="ECO:0000256" key="2">
    <source>
        <dbReference type="ARBA" id="ARBA00005046"/>
    </source>
</evidence>
<dbReference type="Gene3D" id="3.90.105.10">
    <property type="entry name" value="Molybdopterin biosynthesis moea protein, domain 2"/>
    <property type="match status" value="1"/>
</dbReference>
<dbReference type="InterPro" id="IPR005110">
    <property type="entry name" value="MoeA_linker/N"/>
</dbReference>
<dbReference type="Pfam" id="PF00994">
    <property type="entry name" value="MoCF_biosynth"/>
    <property type="match status" value="1"/>
</dbReference>
<evidence type="ECO:0000256" key="6">
    <source>
        <dbReference type="RuleBase" id="RU365090"/>
    </source>
</evidence>
<keyword evidence="4 6" id="KW-0501">Molybdenum cofactor biosynthesis</keyword>